<proteinExistence type="inferred from homology"/>
<dbReference type="AlphaFoldDB" id="A0A2T0BD19"/>
<dbReference type="GO" id="GO:0005886">
    <property type="term" value="C:plasma membrane"/>
    <property type="evidence" value="ECO:0007669"/>
    <property type="project" value="UniProtKB-SubCell"/>
</dbReference>
<evidence type="ECO:0000256" key="2">
    <source>
        <dbReference type="ARBA" id="ARBA00006683"/>
    </source>
</evidence>
<protein>
    <submittedName>
        <fullName evidence="10">Capsular polysaccharide type 8 biosynthesis protein cap8A</fullName>
    </submittedName>
</protein>
<keyword evidence="3" id="KW-1003">Cell membrane</keyword>
<keyword evidence="6 7" id="KW-0472">Membrane</keyword>
<keyword evidence="11" id="KW-1185">Reference proteome</keyword>
<evidence type="ECO:0000256" key="7">
    <source>
        <dbReference type="SAM" id="Phobius"/>
    </source>
</evidence>
<feature type="domain" description="Tyrosine-protein kinase G-rich" evidence="9">
    <location>
        <begin position="155"/>
        <end position="196"/>
    </location>
</feature>
<evidence type="ECO:0000256" key="3">
    <source>
        <dbReference type="ARBA" id="ARBA00022475"/>
    </source>
</evidence>
<evidence type="ECO:0000256" key="1">
    <source>
        <dbReference type="ARBA" id="ARBA00004651"/>
    </source>
</evidence>
<dbReference type="Pfam" id="PF02706">
    <property type="entry name" value="Wzz"/>
    <property type="match status" value="1"/>
</dbReference>
<dbReference type="Pfam" id="PF13807">
    <property type="entry name" value="GNVR"/>
    <property type="match status" value="1"/>
</dbReference>
<keyword evidence="4 7" id="KW-0812">Transmembrane</keyword>
<comment type="caution">
    <text evidence="10">The sequence shown here is derived from an EMBL/GenBank/DDBJ whole genome shotgun (WGS) entry which is preliminary data.</text>
</comment>
<feature type="transmembrane region" description="Helical" evidence="7">
    <location>
        <begin position="177"/>
        <end position="197"/>
    </location>
</feature>
<evidence type="ECO:0000259" key="8">
    <source>
        <dbReference type="Pfam" id="PF02706"/>
    </source>
</evidence>
<dbReference type="PANTHER" id="PTHR32309:SF13">
    <property type="entry name" value="FERRIC ENTEROBACTIN TRANSPORT PROTEIN FEPE"/>
    <property type="match status" value="1"/>
</dbReference>
<dbReference type="PANTHER" id="PTHR32309">
    <property type="entry name" value="TYROSINE-PROTEIN KINASE"/>
    <property type="match status" value="1"/>
</dbReference>
<evidence type="ECO:0000256" key="6">
    <source>
        <dbReference type="ARBA" id="ARBA00023136"/>
    </source>
</evidence>
<dbReference type="RefSeq" id="WP_207655370.1">
    <property type="nucleotide sequence ID" value="NZ_PVXQ01000024.1"/>
</dbReference>
<evidence type="ECO:0000259" key="9">
    <source>
        <dbReference type="Pfam" id="PF13807"/>
    </source>
</evidence>
<name>A0A2T0BD19_9CLOT</name>
<dbReference type="InterPro" id="IPR050445">
    <property type="entry name" value="Bact_polysacc_biosynth/exp"/>
</dbReference>
<sequence>MDQEEIKIGDMIDALKSRWQMIVGIALVATILATVVSFFLIKPKYEASTKLFIGKETSDASKESTYSSSDVQMYQNLLKTYVDVIKTNDLVSSAISGKDISTSSEAIKSGLKVEAIASTQILKISYTSTDRNESKEVIEAVTTQFIATSTELIGNANVKVVESVVLPENPVSPNKKMNIAIAAILGLMMGIGLALLLEFMDNTFKDKEQAEDILGLPVLGSIPNEE</sequence>
<evidence type="ECO:0000313" key="10">
    <source>
        <dbReference type="EMBL" id="PRR81774.1"/>
    </source>
</evidence>
<keyword evidence="5 7" id="KW-1133">Transmembrane helix</keyword>
<evidence type="ECO:0000313" key="11">
    <source>
        <dbReference type="Proteomes" id="UP000239471"/>
    </source>
</evidence>
<dbReference type="InterPro" id="IPR003856">
    <property type="entry name" value="LPS_length_determ_N"/>
</dbReference>
<evidence type="ECO:0000256" key="4">
    <source>
        <dbReference type="ARBA" id="ARBA00022692"/>
    </source>
</evidence>
<accession>A0A2T0BD19</accession>
<reference evidence="10 11" key="1">
    <citation type="submission" date="2018-03" db="EMBL/GenBank/DDBJ databases">
        <title>Genome sequence of Clostridium vincentii DSM 10228.</title>
        <authorList>
            <person name="Poehlein A."/>
            <person name="Daniel R."/>
        </authorList>
    </citation>
    <scope>NUCLEOTIDE SEQUENCE [LARGE SCALE GENOMIC DNA]</scope>
    <source>
        <strain evidence="10 11">DSM 10228</strain>
    </source>
</reference>
<comment type="subcellular location">
    <subcellularLocation>
        <location evidence="1">Cell membrane</location>
        <topology evidence="1">Multi-pass membrane protein</topology>
    </subcellularLocation>
</comment>
<evidence type="ECO:0000256" key="5">
    <source>
        <dbReference type="ARBA" id="ARBA00022989"/>
    </source>
</evidence>
<dbReference type="InterPro" id="IPR032807">
    <property type="entry name" value="GNVR"/>
</dbReference>
<dbReference type="Proteomes" id="UP000239471">
    <property type="component" value="Unassembled WGS sequence"/>
</dbReference>
<organism evidence="10 11">
    <name type="scientific">Clostridium vincentii</name>
    <dbReference type="NCBI Taxonomy" id="52704"/>
    <lineage>
        <taxon>Bacteria</taxon>
        <taxon>Bacillati</taxon>
        <taxon>Bacillota</taxon>
        <taxon>Clostridia</taxon>
        <taxon>Eubacteriales</taxon>
        <taxon>Clostridiaceae</taxon>
        <taxon>Clostridium</taxon>
    </lineage>
</organism>
<feature type="domain" description="Polysaccharide chain length determinant N-terminal" evidence="8">
    <location>
        <begin position="4"/>
        <end position="96"/>
    </location>
</feature>
<comment type="similarity">
    <text evidence="2">Belongs to the CpsC/CapA family.</text>
</comment>
<gene>
    <name evidence="10" type="primary">cap8A_2</name>
    <name evidence="10" type="ORF">CLVI_22630</name>
</gene>
<dbReference type="EMBL" id="PVXQ01000024">
    <property type="protein sequence ID" value="PRR81774.1"/>
    <property type="molecule type" value="Genomic_DNA"/>
</dbReference>
<feature type="transmembrane region" description="Helical" evidence="7">
    <location>
        <begin position="21"/>
        <end position="41"/>
    </location>
</feature>
<dbReference type="GO" id="GO:0004713">
    <property type="term" value="F:protein tyrosine kinase activity"/>
    <property type="evidence" value="ECO:0007669"/>
    <property type="project" value="TreeGrafter"/>
</dbReference>